<sequence>MSSSSSSSSWQDRRFMFPAGREVHQGSRRYSGSKESADPTTGLATSPSDATTPTMATTTAPPPTPADADAPTSMIGKVLPAAWDGDRRFMGTTPKVIHEGPAARRGSQSGDKSAAIKSSASPPASPGAGIAAAIAGRRRSSASNHGVFSGLMSNRSSKEDYDTRRQSWEDMKSPGGFGGLFSGLVNKPADKK</sequence>
<dbReference type="AlphaFoldDB" id="A0AAV9Q5U7"/>
<comment type="caution">
    <text evidence="2">The sequence shown here is derived from an EMBL/GenBank/DDBJ whole genome shotgun (WGS) entry which is preliminary data.</text>
</comment>
<dbReference type="Proteomes" id="UP001345827">
    <property type="component" value="Unassembled WGS sequence"/>
</dbReference>
<protein>
    <submittedName>
        <fullName evidence="2">Uncharacterized protein</fullName>
    </submittedName>
</protein>
<name>A0AAV9Q5U7_9PEZI</name>
<proteinExistence type="predicted"/>
<feature type="compositionally biased region" description="Low complexity" evidence="1">
    <location>
        <begin position="112"/>
        <end position="135"/>
    </location>
</feature>
<evidence type="ECO:0000313" key="2">
    <source>
        <dbReference type="EMBL" id="KAK5534658.1"/>
    </source>
</evidence>
<feature type="compositionally biased region" description="Polar residues" evidence="1">
    <location>
        <begin position="28"/>
        <end position="43"/>
    </location>
</feature>
<gene>
    <name evidence="2" type="ORF">LTR25_006690</name>
</gene>
<evidence type="ECO:0000313" key="3">
    <source>
        <dbReference type="Proteomes" id="UP001345827"/>
    </source>
</evidence>
<dbReference type="EMBL" id="JAXLQG010000011">
    <property type="protein sequence ID" value="KAK5534658.1"/>
    <property type="molecule type" value="Genomic_DNA"/>
</dbReference>
<reference evidence="2 3" key="1">
    <citation type="submission" date="2023-06" db="EMBL/GenBank/DDBJ databases">
        <title>Black Yeasts Isolated from many extreme environments.</title>
        <authorList>
            <person name="Coleine C."/>
            <person name="Stajich J.E."/>
            <person name="Selbmann L."/>
        </authorList>
    </citation>
    <scope>NUCLEOTIDE SEQUENCE [LARGE SCALE GENOMIC DNA]</scope>
    <source>
        <strain evidence="2 3">CCFEE 5887</strain>
    </source>
</reference>
<feature type="compositionally biased region" description="Basic and acidic residues" evidence="1">
    <location>
        <begin position="11"/>
        <end position="25"/>
    </location>
</feature>
<organism evidence="2 3">
    <name type="scientific">Vermiconidia calcicola</name>
    <dbReference type="NCBI Taxonomy" id="1690605"/>
    <lineage>
        <taxon>Eukaryota</taxon>
        <taxon>Fungi</taxon>
        <taxon>Dikarya</taxon>
        <taxon>Ascomycota</taxon>
        <taxon>Pezizomycotina</taxon>
        <taxon>Dothideomycetes</taxon>
        <taxon>Dothideomycetidae</taxon>
        <taxon>Mycosphaerellales</taxon>
        <taxon>Extremaceae</taxon>
        <taxon>Vermiconidia</taxon>
    </lineage>
</organism>
<feature type="region of interest" description="Disordered" evidence="1">
    <location>
        <begin position="1"/>
        <end position="192"/>
    </location>
</feature>
<keyword evidence="3" id="KW-1185">Reference proteome</keyword>
<feature type="compositionally biased region" description="Low complexity" evidence="1">
    <location>
        <begin position="44"/>
        <end position="59"/>
    </location>
</feature>
<evidence type="ECO:0000256" key="1">
    <source>
        <dbReference type="SAM" id="MobiDB-lite"/>
    </source>
</evidence>
<accession>A0AAV9Q5U7</accession>
<feature type="compositionally biased region" description="Basic and acidic residues" evidence="1">
    <location>
        <begin position="156"/>
        <end position="172"/>
    </location>
</feature>